<dbReference type="SUPFAM" id="SSF55811">
    <property type="entry name" value="Nudix"/>
    <property type="match status" value="1"/>
</dbReference>
<dbReference type="InterPro" id="IPR015797">
    <property type="entry name" value="NUDIX_hydrolase-like_dom_sf"/>
</dbReference>
<dbReference type="CDD" id="cd03673">
    <property type="entry name" value="NUDIX_Ap6A_hydrolase"/>
    <property type="match status" value="1"/>
</dbReference>
<dbReference type="HOGENOM" id="CLU_037162_14_1_0"/>
<sequence length="146" mass="16797">MKRRVTSAGGVVLRGCRHPRVLLITLKGGRVWALPKGQVEPGERYPDTARREVREETGARARVRAPLGSIRYHFTVRENGRHVRVTKTVHYFLMDYRGGRIRPQVEEVDGVAWVPVEDALSRLTYDNERVILKKGLSRWRKLCAKP</sequence>
<dbReference type="AlphaFoldDB" id="F2NPX2"/>
<gene>
    <name evidence="4" type="ordered locus">Marky_0318</name>
</gene>
<dbReference type="GO" id="GO:0004081">
    <property type="term" value="F:bis(5'-nucleosyl)-tetraphosphatase (asymmetrical) activity"/>
    <property type="evidence" value="ECO:0007669"/>
    <property type="project" value="TreeGrafter"/>
</dbReference>
<dbReference type="PRINTS" id="PR00502">
    <property type="entry name" value="NUDIXFAMILY"/>
</dbReference>
<dbReference type="EMBL" id="CP002630">
    <property type="protein sequence ID" value="AEB11073.1"/>
    <property type="molecule type" value="Genomic_DNA"/>
</dbReference>
<dbReference type="PROSITE" id="PS00893">
    <property type="entry name" value="NUDIX_BOX"/>
    <property type="match status" value="1"/>
</dbReference>
<dbReference type="GO" id="GO:0006754">
    <property type="term" value="P:ATP biosynthetic process"/>
    <property type="evidence" value="ECO:0007669"/>
    <property type="project" value="TreeGrafter"/>
</dbReference>
<dbReference type="PANTHER" id="PTHR21340">
    <property type="entry name" value="DIADENOSINE 5,5-P1,P4-TETRAPHOSPHATE PYROPHOSPHOHYDROLASE MUTT"/>
    <property type="match status" value="1"/>
</dbReference>
<evidence type="ECO:0000259" key="3">
    <source>
        <dbReference type="PROSITE" id="PS51462"/>
    </source>
</evidence>
<dbReference type="InterPro" id="IPR020476">
    <property type="entry name" value="Nudix_hydrolase"/>
</dbReference>
<name>F2NPX2_MARHT</name>
<reference evidence="4 5" key="1">
    <citation type="journal article" date="2012" name="Stand. Genomic Sci.">
        <title>Complete genome sequence of the aerobic, heterotroph Marinithermus hydrothermalis type strain (T1(T)) from a deep-sea hydrothermal vent chimney.</title>
        <authorList>
            <person name="Copeland A."/>
            <person name="Gu W."/>
            <person name="Yasawong M."/>
            <person name="Lapidus A."/>
            <person name="Lucas S."/>
            <person name="Deshpande S."/>
            <person name="Pagani I."/>
            <person name="Tapia R."/>
            <person name="Cheng J.F."/>
            <person name="Goodwin L.A."/>
            <person name="Pitluck S."/>
            <person name="Liolios K."/>
            <person name="Ivanova N."/>
            <person name="Mavromatis K."/>
            <person name="Mikhailova N."/>
            <person name="Pati A."/>
            <person name="Chen A."/>
            <person name="Palaniappan K."/>
            <person name="Land M."/>
            <person name="Pan C."/>
            <person name="Brambilla E.M."/>
            <person name="Rohde M."/>
            <person name="Tindall B.J."/>
            <person name="Sikorski J."/>
            <person name="Goker M."/>
            <person name="Detter J.C."/>
            <person name="Bristow J."/>
            <person name="Eisen J.A."/>
            <person name="Markowitz V."/>
            <person name="Hugenholtz P."/>
            <person name="Kyrpides N.C."/>
            <person name="Klenk H.P."/>
            <person name="Woyke T."/>
        </authorList>
    </citation>
    <scope>NUCLEOTIDE SEQUENCE [LARGE SCALE GENOMIC DNA]</scope>
    <source>
        <strain evidence="5">DSM 14884 / JCM 11576 / T1</strain>
    </source>
</reference>
<feature type="domain" description="Nudix hydrolase" evidence="3">
    <location>
        <begin position="3"/>
        <end position="137"/>
    </location>
</feature>
<evidence type="ECO:0000256" key="2">
    <source>
        <dbReference type="RuleBase" id="RU003476"/>
    </source>
</evidence>
<proteinExistence type="inferred from homology"/>
<dbReference type="STRING" id="869210.Marky_0318"/>
<dbReference type="InterPro" id="IPR000086">
    <property type="entry name" value="NUDIX_hydrolase_dom"/>
</dbReference>
<dbReference type="PANTHER" id="PTHR21340:SF0">
    <property type="entry name" value="BIS(5'-NUCLEOSYL)-TETRAPHOSPHATASE [ASYMMETRICAL]"/>
    <property type="match status" value="1"/>
</dbReference>
<protein>
    <submittedName>
        <fullName evidence="4">NUDIX hydrolase</fullName>
    </submittedName>
</protein>
<dbReference type="GO" id="GO:0006167">
    <property type="term" value="P:AMP biosynthetic process"/>
    <property type="evidence" value="ECO:0007669"/>
    <property type="project" value="TreeGrafter"/>
</dbReference>
<evidence type="ECO:0000313" key="4">
    <source>
        <dbReference type="EMBL" id="AEB11073.1"/>
    </source>
</evidence>
<dbReference type="PROSITE" id="PS51462">
    <property type="entry name" value="NUDIX"/>
    <property type="match status" value="1"/>
</dbReference>
<dbReference type="Proteomes" id="UP000007030">
    <property type="component" value="Chromosome"/>
</dbReference>
<evidence type="ECO:0000256" key="1">
    <source>
        <dbReference type="ARBA" id="ARBA00022801"/>
    </source>
</evidence>
<dbReference type="InterPro" id="IPR020084">
    <property type="entry name" value="NUDIX_hydrolase_CS"/>
</dbReference>
<dbReference type="Gene3D" id="3.90.79.10">
    <property type="entry name" value="Nucleoside Triphosphate Pyrophosphohydrolase"/>
    <property type="match status" value="1"/>
</dbReference>
<organism evidence="4 5">
    <name type="scientific">Marinithermus hydrothermalis (strain DSM 14884 / JCM 11576 / T1)</name>
    <dbReference type="NCBI Taxonomy" id="869210"/>
    <lineage>
        <taxon>Bacteria</taxon>
        <taxon>Thermotogati</taxon>
        <taxon>Deinococcota</taxon>
        <taxon>Deinococci</taxon>
        <taxon>Thermales</taxon>
        <taxon>Thermaceae</taxon>
        <taxon>Marinithermus</taxon>
    </lineage>
</organism>
<evidence type="ECO:0000313" key="5">
    <source>
        <dbReference type="Proteomes" id="UP000007030"/>
    </source>
</evidence>
<dbReference type="RefSeq" id="WP_013703128.1">
    <property type="nucleotide sequence ID" value="NC_015387.1"/>
</dbReference>
<accession>F2NPX2</accession>
<comment type="similarity">
    <text evidence="2">Belongs to the Nudix hydrolase family.</text>
</comment>
<dbReference type="KEGG" id="mhd:Marky_0318"/>
<dbReference type="Pfam" id="PF00293">
    <property type="entry name" value="NUDIX"/>
    <property type="match status" value="1"/>
</dbReference>
<dbReference type="eggNOG" id="COG0494">
    <property type="taxonomic scope" value="Bacteria"/>
</dbReference>
<dbReference type="InterPro" id="IPR051325">
    <property type="entry name" value="Nudix_hydrolase_domain"/>
</dbReference>
<keyword evidence="5" id="KW-1185">Reference proteome</keyword>
<keyword evidence="1 2" id="KW-0378">Hydrolase</keyword>